<protein>
    <recommendedName>
        <fullName evidence="4">LamG domain-containing protein</fullName>
    </recommendedName>
</protein>
<dbReference type="EMBL" id="RYZH01000024">
    <property type="protein sequence ID" value="RUL87233.1"/>
    <property type="molecule type" value="Genomic_DNA"/>
</dbReference>
<evidence type="ECO:0000313" key="3">
    <source>
        <dbReference type="Proteomes" id="UP000280296"/>
    </source>
</evidence>
<feature type="region of interest" description="Disordered" evidence="1">
    <location>
        <begin position="1"/>
        <end position="73"/>
    </location>
</feature>
<keyword evidence="3" id="KW-1185">Reference proteome</keyword>
<proteinExistence type="predicted"/>
<name>A0A432MIP8_9BACT</name>
<feature type="compositionally biased region" description="Basic residues" evidence="1">
    <location>
        <begin position="51"/>
        <end position="62"/>
    </location>
</feature>
<dbReference type="InterPro" id="IPR013320">
    <property type="entry name" value="ConA-like_dom_sf"/>
</dbReference>
<dbReference type="AlphaFoldDB" id="A0A432MIP8"/>
<feature type="compositionally biased region" description="Basic and acidic residues" evidence="1">
    <location>
        <begin position="1"/>
        <end position="12"/>
    </location>
</feature>
<dbReference type="Gene3D" id="2.60.120.200">
    <property type="match status" value="2"/>
</dbReference>
<reference evidence="2 3" key="1">
    <citation type="submission" date="2018-12" db="EMBL/GenBank/DDBJ databases">
        <authorList>
            <person name="Toschakov S.V."/>
        </authorList>
    </citation>
    <scope>NUCLEOTIDE SEQUENCE [LARGE SCALE GENOMIC DNA]</scope>
    <source>
        <strain evidence="2 3">GM2012</strain>
    </source>
</reference>
<reference evidence="2 3" key="2">
    <citation type="submission" date="2019-01" db="EMBL/GenBank/DDBJ databases">
        <title>Tautonia sociabilis, a novel thermotolerant planctomycete of Isosphaeraceae family, isolated from a 4000 m deep subterranean habitat.</title>
        <authorList>
            <person name="Kovaleva O.L."/>
            <person name="Elcheninov A.G."/>
            <person name="Van Heerden E."/>
            <person name="Toshchakov S.V."/>
            <person name="Novikov A."/>
            <person name="Bonch-Osmolovskaya E.A."/>
            <person name="Kublanov I.V."/>
        </authorList>
    </citation>
    <scope>NUCLEOTIDE SEQUENCE [LARGE SCALE GENOMIC DNA]</scope>
    <source>
        <strain evidence="2 3">GM2012</strain>
    </source>
</reference>
<gene>
    <name evidence="2" type="ORF">TsocGM_13485</name>
</gene>
<evidence type="ECO:0008006" key="4">
    <source>
        <dbReference type="Google" id="ProtNLM"/>
    </source>
</evidence>
<evidence type="ECO:0000256" key="1">
    <source>
        <dbReference type="SAM" id="MobiDB-lite"/>
    </source>
</evidence>
<dbReference type="SUPFAM" id="SSF49899">
    <property type="entry name" value="Concanavalin A-like lectins/glucanases"/>
    <property type="match status" value="2"/>
</dbReference>
<comment type="caution">
    <text evidence="2">The sequence shown here is derived from an EMBL/GenBank/DDBJ whole genome shotgun (WGS) entry which is preliminary data.</text>
</comment>
<dbReference type="Proteomes" id="UP000280296">
    <property type="component" value="Unassembled WGS sequence"/>
</dbReference>
<organism evidence="2 3">
    <name type="scientific">Tautonia sociabilis</name>
    <dbReference type="NCBI Taxonomy" id="2080755"/>
    <lineage>
        <taxon>Bacteria</taxon>
        <taxon>Pseudomonadati</taxon>
        <taxon>Planctomycetota</taxon>
        <taxon>Planctomycetia</taxon>
        <taxon>Isosphaerales</taxon>
        <taxon>Isosphaeraceae</taxon>
        <taxon>Tautonia</taxon>
    </lineage>
</organism>
<dbReference type="Pfam" id="PF13385">
    <property type="entry name" value="Laminin_G_3"/>
    <property type="match status" value="2"/>
</dbReference>
<evidence type="ECO:0000313" key="2">
    <source>
        <dbReference type="EMBL" id="RUL87233.1"/>
    </source>
</evidence>
<accession>A0A432MIP8</accession>
<sequence length="549" mass="56408">MTVTRDRPDSSVEQRSAPGSGATGVLAGRATSLGPEAGRAWGTMRVFIPGRPRRPPLPRATRRPSGSTPVTNRRLPYYYRPIRPRATSSVPPLTRETAPDRLLWLDGKTGVTARGAADFDGATQQLSAPSNAAVQIGDVDCWWALWVRLDAKSVERALLTKWSGAPNREYQIAYNPIADRLRLAVTSDGVSSAVEVRADAFGSPPTGVWMFLMAYHDATADRIGISVNGGAFDTTAFSGGIWIGAAPLTLGAFGSGAGRLDGQLDQVCLGKAPTGGIGSAAATIRDALYNGGAGLPYSGISAAQRAAWGMVAGWTLDEPSGNRRDSIGSTTLVDTASTPGVDGIVGSPANEADPVRAWTDRVAGRIFSENAVASRPIYRSASFLNLDGANDRLSLSPGPVVGNRPAFTIVAKVRLDALPSGSPAVIYTEADASGGVVNRLAVSPSGNVVASYRASGEPLVSASSAASLATGVDAVVAVRRDGTALQVFVNGLPSGPAATIGAGTSLAGATARVGGPVESAGFVPLGGRIYDLFAVGRALTDAEVAQLSS</sequence>